<organism evidence="5 6">
    <name type="scientific">Niallia oryzisoli</name>
    <dbReference type="NCBI Taxonomy" id="1737571"/>
    <lineage>
        <taxon>Bacteria</taxon>
        <taxon>Bacillati</taxon>
        <taxon>Bacillota</taxon>
        <taxon>Bacilli</taxon>
        <taxon>Bacillales</taxon>
        <taxon>Bacillaceae</taxon>
        <taxon>Niallia</taxon>
    </lineage>
</organism>
<dbReference type="SUPFAM" id="SSF46785">
    <property type="entry name" value="Winged helix' DNA-binding domain"/>
    <property type="match status" value="1"/>
</dbReference>
<reference evidence="5 6" key="1">
    <citation type="submission" date="2023-10" db="EMBL/GenBank/DDBJ databases">
        <title>Niallia locisalis sp.nov. isolated from a salt pond sample.</title>
        <authorList>
            <person name="Li X.-J."/>
            <person name="Dong L."/>
        </authorList>
    </citation>
    <scope>NUCLEOTIDE SEQUENCE [LARGE SCALE GENOMIC DNA]</scope>
    <source>
        <strain evidence="5 6">DSM 29761</strain>
    </source>
</reference>
<dbReference type="CDD" id="cd00090">
    <property type="entry name" value="HTH_ARSR"/>
    <property type="match status" value="1"/>
</dbReference>
<dbReference type="EMBL" id="CP137640">
    <property type="protein sequence ID" value="WVX78911.1"/>
    <property type="molecule type" value="Genomic_DNA"/>
</dbReference>
<proteinExistence type="predicted"/>
<feature type="domain" description="HTH marR-type" evidence="4">
    <location>
        <begin position="1"/>
        <end position="141"/>
    </location>
</feature>
<evidence type="ECO:0000313" key="6">
    <source>
        <dbReference type="Proteomes" id="UP001357223"/>
    </source>
</evidence>
<keyword evidence="1" id="KW-0805">Transcription regulation</keyword>
<evidence type="ECO:0000256" key="2">
    <source>
        <dbReference type="ARBA" id="ARBA00023125"/>
    </source>
</evidence>
<dbReference type="InterPro" id="IPR036390">
    <property type="entry name" value="WH_DNA-bd_sf"/>
</dbReference>
<keyword evidence="3" id="KW-0804">Transcription</keyword>
<evidence type="ECO:0000313" key="5">
    <source>
        <dbReference type="EMBL" id="WVX78911.1"/>
    </source>
</evidence>
<evidence type="ECO:0000259" key="4">
    <source>
        <dbReference type="PROSITE" id="PS50995"/>
    </source>
</evidence>
<dbReference type="InterPro" id="IPR011991">
    <property type="entry name" value="ArsR-like_HTH"/>
</dbReference>
<evidence type="ECO:0000256" key="1">
    <source>
        <dbReference type="ARBA" id="ARBA00023015"/>
    </source>
</evidence>
<dbReference type="PRINTS" id="PR00598">
    <property type="entry name" value="HTHMARR"/>
</dbReference>
<dbReference type="SMART" id="SM00347">
    <property type="entry name" value="HTH_MARR"/>
    <property type="match status" value="1"/>
</dbReference>
<gene>
    <name evidence="5" type="ORF">R4Z09_16515</name>
</gene>
<evidence type="ECO:0000256" key="3">
    <source>
        <dbReference type="ARBA" id="ARBA00023163"/>
    </source>
</evidence>
<dbReference type="PROSITE" id="PS50995">
    <property type="entry name" value="HTH_MARR_2"/>
    <property type="match status" value="1"/>
</dbReference>
<sequence>MDDKSIKKLVEQYIDLNFSIEKNVVSLIKGQICGDLTNDQQYMLRYINKVEICTPSELAEIFNVKKSAITAIINRLWDKGLIKRTRDEKDRRIIYLTLTDAGKEVFTHSDSNIHNLVASFITQFDQAEIEAFMKTYEKLNTIILAAKENKLGE</sequence>
<keyword evidence="2" id="KW-0238">DNA-binding</keyword>
<name>A0ABZ2C657_9BACI</name>
<protein>
    <submittedName>
        <fullName evidence="5">MarR family transcriptional regulator</fullName>
    </submittedName>
</protein>
<dbReference type="Proteomes" id="UP001357223">
    <property type="component" value="Chromosome"/>
</dbReference>
<dbReference type="InterPro" id="IPR000835">
    <property type="entry name" value="HTH_MarR-typ"/>
</dbReference>
<accession>A0ABZ2C657</accession>
<dbReference type="Pfam" id="PF01047">
    <property type="entry name" value="MarR"/>
    <property type="match status" value="1"/>
</dbReference>
<dbReference type="PANTHER" id="PTHR42756">
    <property type="entry name" value="TRANSCRIPTIONAL REGULATOR, MARR"/>
    <property type="match status" value="1"/>
</dbReference>
<dbReference type="RefSeq" id="WP_338447845.1">
    <property type="nucleotide sequence ID" value="NZ_CP137640.1"/>
</dbReference>
<dbReference type="PANTHER" id="PTHR42756:SF1">
    <property type="entry name" value="TRANSCRIPTIONAL REPRESSOR OF EMRAB OPERON"/>
    <property type="match status" value="1"/>
</dbReference>
<keyword evidence="6" id="KW-1185">Reference proteome</keyword>
<dbReference type="InterPro" id="IPR036388">
    <property type="entry name" value="WH-like_DNA-bd_sf"/>
</dbReference>
<dbReference type="Gene3D" id="1.10.10.10">
    <property type="entry name" value="Winged helix-like DNA-binding domain superfamily/Winged helix DNA-binding domain"/>
    <property type="match status" value="1"/>
</dbReference>